<evidence type="ECO:0000313" key="2">
    <source>
        <dbReference type="Proteomes" id="UP001207468"/>
    </source>
</evidence>
<evidence type="ECO:0000313" key="1">
    <source>
        <dbReference type="EMBL" id="KAI9433372.1"/>
    </source>
</evidence>
<protein>
    <submittedName>
        <fullName evidence="1">Uncharacterized protein</fullName>
    </submittedName>
</protein>
<keyword evidence="2" id="KW-1185">Reference proteome</keyword>
<reference evidence="1" key="1">
    <citation type="submission" date="2021-03" db="EMBL/GenBank/DDBJ databases">
        <title>Evolutionary priming and transition to the ectomycorrhizal habit in an iconic lineage of mushroom-forming fungi: is preadaptation a requirement?</title>
        <authorList>
            <consortium name="DOE Joint Genome Institute"/>
            <person name="Looney B.P."/>
            <person name="Miyauchi S."/>
            <person name="Morin E."/>
            <person name="Drula E."/>
            <person name="Courty P.E."/>
            <person name="Chicoki N."/>
            <person name="Fauchery L."/>
            <person name="Kohler A."/>
            <person name="Kuo A."/>
            <person name="LaButti K."/>
            <person name="Pangilinan J."/>
            <person name="Lipzen A."/>
            <person name="Riley R."/>
            <person name="Andreopoulos W."/>
            <person name="He G."/>
            <person name="Johnson J."/>
            <person name="Barry K.W."/>
            <person name="Grigoriev I.V."/>
            <person name="Nagy L."/>
            <person name="Hibbett D."/>
            <person name="Henrissat B."/>
            <person name="Matheny P.B."/>
            <person name="Labbe J."/>
            <person name="Martin A.F."/>
        </authorList>
    </citation>
    <scope>NUCLEOTIDE SEQUENCE</scope>
    <source>
        <strain evidence="1">BPL698</strain>
    </source>
</reference>
<organism evidence="1 2">
    <name type="scientific">Russula earlei</name>
    <dbReference type="NCBI Taxonomy" id="71964"/>
    <lineage>
        <taxon>Eukaryota</taxon>
        <taxon>Fungi</taxon>
        <taxon>Dikarya</taxon>
        <taxon>Basidiomycota</taxon>
        <taxon>Agaricomycotina</taxon>
        <taxon>Agaricomycetes</taxon>
        <taxon>Russulales</taxon>
        <taxon>Russulaceae</taxon>
        <taxon>Russula</taxon>
    </lineage>
</organism>
<gene>
    <name evidence="1" type="ORF">F5148DRAFT_1295498</name>
</gene>
<accession>A0ACC0TQT8</accession>
<proteinExistence type="predicted"/>
<sequence length="133" mass="14642">MRRIDAQLLSPTSSLLAAMQNENGSSGDGDAMGAQDSWSNSILDIVTMLGEGASGVVEVVWDKWTGHQFVCKMIITHEGLLKQLVCKLMFLSGLRHTNMVHFYSMYMLPSNSEVKLMMELCKGKSLATIGEQI</sequence>
<dbReference type="Proteomes" id="UP001207468">
    <property type="component" value="Unassembled WGS sequence"/>
</dbReference>
<dbReference type="EMBL" id="JAGFNK010001246">
    <property type="protein sequence ID" value="KAI9433372.1"/>
    <property type="molecule type" value="Genomic_DNA"/>
</dbReference>
<comment type="caution">
    <text evidence="1">The sequence shown here is derived from an EMBL/GenBank/DDBJ whole genome shotgun (WGS) entry which is preliminary data.</text>
</comment>
<name>A0ACC0TQT8_9AGAM</name>